<reference evidence="3" key="2">
    <citation type="submission" date="1999-07" db="EMBL/GenBank/DDBJ databases">
        <title>Characterization of proteins expressed abundantly during fruit-body formation of Flammulina velutipes.</title>
        <authorList>
            <person name="Sakamoto Y."/>
            <person name="Azuma T."/>
            <person name="Ando A."/>
            <person name="Tamai Y."/>
            <person name="Miura K."/>
        </authorList>
    </citation>
    <scope>NUCLEOTIDE SEQUENCE</scope>
</reference>
<evidence type="ECO:0000313" key="3">
    <source>
        <dbReference type="EMBL" id="BAA89207.1"/>
    </source>
</evidence>
<evidence type="ECO:0000313" key="1">
    <source>
        <dbReference type="EMBL" id="BAA32792.1"/>
    </source>
</evidence>
<organism evidence="1">
    <name type="scientific">Flammulina velutipes</name>
    <name type="common">Agaricus velutipes</name>
    <dbReference type="NCBI Taxonomy" id="38945"/>
    <lineage>
        <taxon>Eukaryota</taxon>
        <taxon>Fungi</taxon>
        <taxon>Dikarya</taxon>
        <taxon>Basidiomycota</taxon>
        <taxon>Agaricomycotina</taxon>
        <taxon>Agaricomycetes</taxon>
        <taxon>Agaricomycetidae</taxon>
        <taxon>Agaricales</taxon>
        <taxon>Marasmiineae</taxon>
        <taxon>Physalacriaceae</taxon>
        <taxon>Flammulina</taxon>
    </lineage>
</organism>
<protein>
    <submittedName>
        <fullName evidence="3">C1 protein</fullName>
    </submittedName>
    <submittedName>
        <fullName evidence="2">Flammutoxin</fullName>
    </submittedName>
    <submittedName>
        <fullName evidence="1">TEER-decreasing protein</fullName>
    </submittedName>
</protein>
<dbReference type="AlphaFoldDB" id="O74163"/>
<dbReference type="EMBL" id="AB015948">
    <property type="protein sequence ID" value="BAA76510.1"/>
    <property type="molecule type" value="mRNA"/>
</dbReference>
<dbReference type="EMBL" id="AB030006">
    <property type="protein sequence ID" value="BAA89207.1"/>
    <property type="molecule type" value="mRNA"/>
</dbReference>
<sequence>MPQVKTSWEDLANLGWPIQQVYEKANAARGGSMEGKGDLSLNNGVAAEYQWWCYNSTRGDPIPSGTIPDTIRTTETVWSYDNSQNLQPFTTSWTESWTESSSATLSITNHASLQLSQSITIPGVGGSSFEISISTESTDSKTKSKEHTLTNTWDLTVGPREIVSIERTETKTTGTTMYAVPYGTTDESMLGTKGKKWNDHYYWGMYVNPLLNYPTGRMELQGYSEKTSFTHKIVRTGPDGKKTTEPAPLTVKMVKEENGEKSVVAHMVPGPE</sequence>
<dbReference type="Gene3D" id="2.170.15.10">
    <property type="entry name" value="Proaerolysin, chain A, domain 3"/>
    <property type="match status" value="1"/>
</dbReference>
<dbReference type="SMR" id="O74163"/>
<evidence type="ECO:0000313" key="2">
    <source>
        <dbReference type="EMBL" id="BAA76510.1"/>
    </source>
</evidence>
<reference evidence="1" key="1">
    <citation type="journal article" date="1999" name="Eur. J. Biochem.">
        <title>Purification and cDNA cloning of a protein derived from Flammulina velutipes that increases the permeability of the intestinal Caco-2 cell monolayer.</title>
        <authorList>
            <person name="Watanabe H."/>
            <person name="Narai A."/>
            <person name="Shimizu M."/>
        </authorList>
    </citation>
    <scope>NUCLEOTIDE SEQUENCE</scope>
</reference>
<accession>O74163</accession>
<proteinExistence type="evidence at transcript level"/>
<reference evidence="2" key="3">
    <citation type="journal article" date="2004" name="J. Biol. Chem.">
        <title>Protein sequence analysis, cloning, and expression of flammutoxin, a pore-forming cytolysin from Flammulina velutipes. Maturation of dimeric precursor to monomeric active form by carboxyl-terminal truncation.</title>
        <authorList>
            <person name="Tomita T."/>
            <person name="Mizumachi Y."/>
            <person name="Chong K."/>
            <person name="Ogawa K."/>
            <person name="Konishi N."/>
            <person name="Sugawara-Tomita N."/>
            <person name="Dohmae N."/>
            <person name="Hashimoto Y."/>
            <person name="Takio K."/>
        </authorList>
    </citation>
    <scope>NUCLEOTIDE SEQUENCE</scope>
</reference>
<name>O74163_FLAVE</name>
<dbReference type="CDD" id="cd20228">
    <property type="entry name" value="PFM_TDP-like"/>
    <property type="match status" value="1"/>
</dbReference>
<dbReference type="EMBL" id="AB012289">
    <property type="protein sequence ID" value="BAA32792.1"/>
    <property type="molecule type" value="mRNA"/>
</dbReference>
<gene>
    <name evidence="2" type="primary">ftx</name>
    <name evidence="3" type="synonym">C1</name>
</gene>